<evidence type="ECO:0000256" key="6">
    <source>
        <dbReference type="ARBA" id="ARBA00022844"/>
    </source>
</evidence>
<feature type="compositionally biased region" description="Low complexity" evidence="9">
    <location>
        <begin position="195"/>
        <end position="212"/>
    </location>
</feature>
<evidence type="ECO:0000256" key="2">
    <source>
        <dbReference type="ARBA" id="ARBA00022581"/>
    </source>
</evidence>
<reference evidence="14" key="1">
    <citation type="submission" date="2023-02" db="EMBL/GenBank/DDBJ databases">
        <authorList>
            <person name="Veilleux F.I."/>
            <person name="Ayyash I.E."/>
            <person name="Page S.T."/>
        </authorList>
    </citation>
    <scope>NUCLEOTIDE SEQUENCE</scope>
</reference>
<keyword evidence="15" id="KW-1185">Reference proteome</keyword>
<feature type="compositionally biased region" description="Low complexity" evidence="9">
    <location>
        <begin position="222"/>
        <end position="243"/>
    </location>
</feature>
<evidence type="ECO:0000256" key="1">
    <source>
        <dbReference type="ARBA" id="ARBA00004328"/>
    </source>
</evidence>
<dbReference type="Pfam" id="PF20744">
    <property type="entry name" value="gp37_trimer"/>
    <property type="match status" value="1"/>
</dbReference>
<keyword evidence="4" id="KW-1227">Viral tail protein</keyword>
<dbReference type="GO" id="GO:0098024">
    <property type="term" value="C:virus tail, fiber"/>
    <property type="evidence" value="ECO:0007669"/>
    <property type="project" value="UniProtKB-KW"/>
</dbReference>
<dbReference type="Pfam" id="PF03906">
    <property type="entry name" value="Phage_T7_tail"/>
    <property type="match status" value="1"/>
</dbReference>
<evidence type="ECO:0000256" key="9">
    <source>
        <dbReference type="SAM" id="MobiDB-lite"/>
    </source>
</evidence>
<evidence type="ECO:0000313" key="14">
    <source>
        <dbReference type="EMBL" id="WEU68286.1"/>
    </source>
</evidence>
<protein>
    <submittedName>
        <fullName evidence="14">Tail fiber protein</fullName>
    </submittedName>
</protein>
<dbReference type="GO" id="GO:0046718">
    <property type="term" value="P:symbiont entry into host cell"/>
    <property type="evidence" value="ECO:0007669"/>
    <property type="project" value="UniProtKB-KW"/>
</dbReference>
<evidence type="ECO:0000256" key="3">
    <source>
        <dbReference type="ARBA" id="ARBA00022672"/>
    </source>
</evidence>
<dbReference type="InterPro" id="IPR048390">
    <property type="entry name" value="Gp34_trimer"/>
</dbReference>
<evidence type="ECO:0000256" key="5">
    <source>
        <dbReference type="ARBA" id="ARBA00022804"/>
    </source>
</evidence>
<feature type="region of interest" description="Disordered" evidence="9">
    <location>
        <begin position="195"/>
        <end position="262"/>
    </location>
</feature>
<dbReference type="InterPro" id="IPR005604">
    <property type="entry name" value="Phage_T7_tail_fibre-like_N"/>
</dbReference>
<feature type="domain" description="Bacteriophage T7 Gp17 C-terminal" evidence="11">
    <location>
        <begin position="554"/>
        <end position="630"/>
    </location>
</feature>
<keyword evidence="5" id="KW-1161">Viral attachment to host cell</keyword>
<feature type="domain" description="Long-tail fiber proximal subunit trimerization" evidence="13">
    <location>
        <begin position="267"/>
        <end position="344"/>
    </location>
</feature>
<keyword evidence="3" id="KW-1230">Viral tail fiber protein</keyword>
<keyword evidence="2" id="KW-0945">Host-virus interaction</keyword>
<dbReference type="Proteomes" id="UP001222071">
    <property type="component" value="Segment"/>
</dbReference>
<keyword evidence="8" id="KW-1160">Virus entry into host cell</keyword>
<dbReference type="InterPro" id="IPR022246">
    <property type="entry name" value="Phage_T7_Gp17_C"/>
</dbReference>
<evidence type="ECO:0000259" key="11">
    <source>
        <dbReference type="Pfam" id="PF12604"/>
    </source>
</evidence>
<evidence type="ECO:0000256" key="7">
    <source>
        <dbReference type="ARBA" id="ARBA00023165"/>
    </source>
</evidence>
<feature type="domain" description="Tail fibre protein gp37 trimerization region" evidence="12">
    <location>
        <begin position="461"/>
        <end position="551"/>
    </location>
</feature>
<keyword evidence="7" id="KW-1233">Viral attachment to host adhesion receptor</keyword>
<gene>
    <name evidence="14" type="ORF">TARRARE_40</name>
</gene>
<evidence type="ECO:0000259" key="13">
    <source>
        <dbReference type="Pfam" id="PF21446"/>
    </source>
</evidence>
<dbReference type="Gene3D" id="6.20.80.10">
    <property type="match status" value="1"/>
</dbReference>
<evidence type="ECO:0000313" key="15">
    <source>
        <dbReference type="Proteomes" id="UP001222071"/>
    </source>
</evidence>
<name>A0AAF0D4J9_9CAUD</name>
<dbReference type="InterPro" id="IPR048388">
    <property type="entry name" value="Gp37_trimer"/>
</dbReference>
<dbReference type="Pfam" id="PF21446">
    <property type="entry name" value="Gp34_trimer"/>
    <property type="match status" value="1"/>
</dbReference>
<keyword evidence="6" id="KW-0946">Virion</keyword>
<feature type="domain" description="Bacteriophage T7 tail fibre protein-like N-terminal" evidence="10">
    <location>
        <begin position="1"/>
        <end position="131"/>
    </location>
</feature>
<evidence type="ECO:0000256" key="4">
    <source>
        <dbReference type="ARBA" id="ARBA00022732"/>
    </source>
</evidence>
<evidence type="ECO:0000259" key="10">
    <source>
        <dbReference type="Pfam" id="PF03906"/>
    </source>
</evidence>
<dbReference type="Gene3D" id="2.60.320.30">
    <property type="match status" value="1"/>
</dbReference>
<dbReference type="Pfam" id="PF12604">
    <property type="entry name" value="gp37_C"/>
    <property type="match status" value="1"/>
</dbReference>
<comment type="subcellular location">
    <subcellularLocation>
        <location evidence="1">Virion</location>
    </subcellularLocation>
</comment>
<dbReference type="EMBL" id="OQ507919">
    <property type="protein sequence ID" value="WEU68286.1"/>
    <property type="molecule type" value="Genomic_DNA"/>
</dbReference>
<organism evidence="14 15">
    <name type="scientific">Escherichia phage vB_Ec_Tarrare</name>
    <dbReference type="NCBI Taxonomy" id="3032379"/>
    <lineage>
        <taxon>Viruses</taxon>
        <taxon>Duplodnaviria</taxon>
        <taxon>Heunggongvirae</taxon>
        <taxon>Uroviricota</taxon>
        <taxon>Caudoviricetes</taxon>
        <taxon>Autographivirales</taxon>
        <taxon>Autotranscriptaviridae</taxon>
        <taxon>Studiervirinae</taxon>
        <taxon>Rindgevirus</taxon>
        <taxon>Rindgevirus tarrare</taxon>
    </lineage>
</organism>
<dbReference type="GO" id="GO:0098671">
    <property type="term" value="P:adhesion receptor-mediated virion attachment to host cell"/>
    <property type="evidence" value="ECO:0007669"/>
    <property type="project" value="UniProtKB-KW"/>
</dbReference>
<evidence type="ECO:0000256" key="8">
    <source>
        <dbReference type="ARBA" id="ARBA00023296"/>
    </source>
</evidence>
<feature type="compositionally biased region" description="Basic and acidic residues" evidence="9">
    <location>
        <begin position="244"/>
        <end position="262"/>
    </location>
</feature>
<sequence length="641" mass="70606">MANVIKTVLTYQLNGTTRDFNIPFEYLARKFVVVTLLGKDRKVLTLNTDYRFATRTTISTTKAWGQADGYTHIELRRNTSATERLVDFTDGSILRAYDLNVAQIQTMHIAEEARDLTADTIGVNNNGDLDARNRKIVNLADAVNPRDAVPLGQIQGINQNAWQARNEAQQFRNQAETFKNQAQGFRNEAEAFRNTTNQNAQTTTADRAAALQSKEEAERARAAAQQSQQQAAASQTAASNSAAEAKREADRSKTEADRAKVEADKLGNWNQLAGTVDNVTGTSVTFKDKVGALGGFVSATPDGYRLKYTNFSTILRQDANAFYILTTNKGDVNGPFNSLRPMYIDNASGWVTFGNGAGVNGRLTTTEGVAVPNSKMYFNKSLIQLESQNFTDRAVNMRVWGNASGRNNVCEWGDAHGWLMYVQRRDWNANAGSNIQLSVNGQVVANNIISTGGAYFQNGHAVTLESASNMAHYIISKDGGRNNWYVGRGTNGNNDVALHSYVHGTTLSLRQNYAQVNKHFYVGSAVVATDGNVQGTKWGGKWLDVFLNDTYIKKTKAWTQVWSGSAGGGVSVTVSQDLRFRNIWIKCANNSWNHFRTGPDGIYFIASDGGWLRFQIHSNGRGFKNIADSRSVPQAIMVENE</sequence>
<evidence type="ECO:0000259" key="12">
    <source>
        <dbReference type="Pfam" id="PF20744"/>
    </source>
</evidence>
<dbReference type="Gene3D" id="6.20.70.20">
    <property type="match status" value="1"/>
</dbReference>
<accession>A0AAF0D4J9</accession>
<proteinExistence type="predicted"/>